<keyword evidence="3" id="KW-1185">Reference proteome</keyword>
<accession>A0AAV3PKX6</accession>
<dbReference type="InterPro" id="IPR001810">
    <property type="entry name" value="F-box_dom"/>
</dbReference>
<dbReference type="AlphaFoldDB" id="A0AAV3PKX6"/>
<dbReference type="Pfam" id="PF00646">
    <property type="entry name" value="F-box"/>
    <property type="match status" value="1"/>
</dbReference>
<evidence type="ECO:0000259" key="1">
    <source>
        <dbReference type="PROSITE" id="PS50181"/>
    </source>
</evidence>
<dbReference type="InterPro" id="IPR017451">
    <property type="entry name" value="F-box-assoc_interact_dom"/>
</dbReference>
<comment type="caution">
    <text evidence="2">The sequence shown here is derived from an EMBL/GenBank/DDBJ whole genome shotgun (WGS) entry which is preliminary data.</text>
</comment>
<evidence type="ECO:0000313" key="2">
    <source>
        <dbReference type="EMBL" id="GAA0151562.1"/>
    </source>
</evidence>
<dbReference type="SUPFAM" id="SSF81383">
    <property type="entry name" value="F-box domain"/>
    <property type="match status" value="1"/>
</dbReference>
<dbReference type="InterPro" id="IPR050796">
    <property type="entry name" value="SCF_F-box_component"/>
</dbReference>
<dbReference type="NCBIfam" id="TIGR01640">
    <property type="entry name" value="F_box_assoc_1"/>
    <property type="match status" value="1"/>
</dbReference>
<dbReference type="InterPro" id="IPR006527">
    <property type="entry name" value="F-box-assoc_dom_typ1"/>
</dbReference>
<name>A0AAV3PKX6_LITER</name>
<dbReference type="Gene3D" id="1.20.1280.50">
    <property type="match status" value="1"/>
</dbReference>
<dbReference type="PANTHER" id="PTHR31672">
    <property type="entry name" value="BNACNNG10540D PROTEIN"/>
    <property type="match status" value="1"/>
</dbReference>
<dbReference type="PANTHER" id="PTHR31672:SF10">
    <property type="entry name" value="F-BOX DOMAIN-CONTAINING PROTEIN"/>
    <property type="match status" value="1"/>
</dbReference>
<evidence type="ECO:0000313" key="3">
    <source>
        <dbReference type="Proteomes" id="UP001454036"/>
    </source>
</evidence>
<dbReference type="InterPro" id="IPR036047">
    <property type="entry name" value="F-box-like_dom_sf"/>
</dbReference>
<feature type="domain" description="F-box" evidence="1">
    <location>
        <begin position="1"/>
        <end position="45"/>
    </location>
</feature>
<dbReference type="Pfam" id="PF07734">
    <property type="entry name" value="FBA_1"/>
    <property type="match status" value="1"/>
</dbReference>
<sequence>MADYLPPQIIHEILLRLPSKSLCRFQAVSKSWYSLISSKSFITSHITQNKNSDINTHLLLRIVNRYANNNERLLFDPYNVRGPDGPIMISFMGMSPLLHGNTTTTSSPRVVGICNGLICFLEDFDPNDGHIVLWNPSIRKAVVLPHPSVKLEFPQFLALGFGADSLTSDYKVVRIVYLVKGTISVVVEVFSLRTREWRRIEVVGLDCFLPPPTGIHACVNDRAHWIGWRGEGQSRSLIMSFDMHNELFEALSLPGDLANELSFDVEVSVSRGCLAVIENVPSRQRYFNLWVMKEYGISDSWTLMFTLNDMSLIKSVDLRRFSKSNNILIRRSGNVWARYDPENKRIMYINLSHLGSDLIHADKYEESLVLLLDYEVILDRPPRRPRSPAE</sequence>
<gene>
    <name evidence="2" type="ORF">LIER_10260</name>
</gene>
<proteinExistence type="predicted"/>
<protein>
    <recommendedName>
        <fullName evidence="1">F-box domain-containing protein</fullName>
    </recommendedName>
</protein>
<dbReference type="SMART" id="SM00256">
    <property type="entry name" value="FBOX"/>
    <property type="match status" value="1"/>
</dbReference>
<reference evidence="2 3" key="1">
    <citation type="submission" date="2024-01" db="EMBL/GenBank/DDBJ databases">
        <title>The complete chloroplast genome sequence of Lithospermum erythrorhizon: insights into the phylogenetic relationship among Boraginaceae species and the maternal lineages of purple gromwells.</title>
        <authorList>
            <person name="Okada T."/>
            <person name="Watanabe K."/>
        </authorList>
    </citation>
    <scope>NUCLEOTIDE SEQUENCE [LARGE SCALE GENOMIC DNA]</scope>
</reference>
<dbReference type="EMBL" id="BAABME010001808">
    <property type="protein sequence ID" value="GAA0151562.1"/>
    <property type="molecule type" value="Genomic_DNA"/>
</dbReference>
<dbReference type="Proteomes" id="UP001454036">
    <property type="component" value="Unassembled WGS sequence"/>
</dbReference>
<dbReference type="CDD" id="cd22157">
    <property type="entry name" value="F-box_AtFBW1-like"/>
    <property type="match status" value="1"/>
</dbReference>
<dbReference type="PROSITE" id="PS50181">
    <property type="entry name" value="FBOX"/>
    <property type="match status" value="1"/>
</dbReference>
<organism evidence="2 3">
    <name type="scientific">Lithospermum erythrorhizon</name>
    <name type="common">Purple gromwell</name>
    <name type="synonym">Lithospermum officinale var. erythrorhizon</name>
    <dbReference type="NCBI Taxonomy" id="34254"/>
    <lineage>
        <taxon>Eukaryota</taxon>
        <taxon>Viridiplantae</taxon>
        <taxon>Streptophyta</taxon>
        <taxon>Embryophyta</taxon>
        <taxon>Tracheophyta</taxon>
        <taxon>Spermatophyta</taxon>
        <taxon>Magnoliopsida</taxon>
        <taxon>eudicotyledons</taxon>
        <taxon>Gunneridae</taxon>
        <taxon>Pentapetalae</taxon>
        <taxon>asterids</taxon>
        <taxon>lamiids</taxon>
        <taxon>Boraginales</taxon>
        <taxon>Boraginaceae</taxon>
        <taxon>Boraginoideae</taxon>
        <taxon>Lithospermeae</taxon>
        <taxon>Lithospermum</taxon>
    </lineage>
</organism>